<dbReference type="PANTHER" id="PTHR10543">
    <property type="entry name" value="BETA-CAROTENE DIOXYGENASE"/>
    <property type="match status" value="1"/>
</dbReference>
<evidence type="ECO:0000256" key="3">
    <source>
        <dbReference type="ARBA" id="ARBA00023002"/>
    </source>
</evidence>
<feature type="binding site" evidence="5">
    <location>
        <position position="160"/>
    </location>
    <ligand>
        <name>Fe cation</name>
        <dbReference type="ChEBI" id="CHEBI:24875"/>
        <note>catalytic</note>
    </ligand>
</feature>
<dbReference type="RefSeq" id="WP_173099024.1">
    <property type="nucleotide sequence ID" value="NZ_CP053892.1"/>
</dbReference>
<dbReference type="EMBL" id="CP053892">
    <property type="protein sequence ID" value="QKG25406.1"/>
    <property type="molecule type" value="Genomic_DNA"/>
</dbReference>
<evidence type="ECO:0000256" key="1">
    <source>
        <dbReference type="ARBA" id="ARBA00006787"/>
    </source>
</evidence>
<dbReference type="EC" id="1.13.11.-" evidence="6"/>
<dbReference type="Proteomes" id="UP000501240">
    <property type="component" value="Chromosome"/>
</dbReference>
<evidence type="ECO:0000256" key="6">
    <source>
        <dbReference type="RuleBase" id="RU364048"/>
    </source>
</evidence>
<dbReference type="PANTHER" id="PTHR10543:SF89">
    <property type="entry name" value="CAROTENOID 9,10(9',10')-CLEAVAGE DIOXYGENASE 1"/>
    <property type="match status" value="1"/>
</dbReference>
<name>A0A7D4A0P9_ACTVE</name>
<evidence type="ECO:0000256" key="5">
    <source>
        <dbReference type="PIRSR" id="PIRSR604294-1"/>
    </source>
</evidence>
<dbReference type="GO" id="GO:0010436">
    <property type="term" value="F:carotenoid dioxygenase activity"/>
    <property type="evidence" value="ECO:0007669"/>
    <property type="project" value="TreeGrafter"/>
</dbReference>
<evidence type="ECO:0000256" key="4">
    <source>
        <dbReference type="ARBA" id="ARBA00023004"/>
    </source>
</evidence>
<reference evidence="7 8" key="1">
    <citation type="submission" date="2020-05" db="EMBL/GenBank/DDBJ databases">
        <title>Actinomadura verrucosospora NRRL-B18236 (PFL_A860) Genome sequencing and assembly.</title>
        <authorList>
            <person name="Samborskyy M."/>
        </authorList>
    </citation>
    <scope>NUCLEOTIDE SEQUENCE [LARGE SCALE GENOMIC DNA]</scope>
    <source>
        <strain evidence="7 8">NRRL:B18236</strain>
    </source>
</reference>
<protein>
    <recommendedName>
        <fullName evidence="6">Dioxygenase</fullName>
        <ecNumber evidence="6">1.13.11.-</ecNumber>
    </recommendedName>
</protein>
<feature type="binding site" evidence="5">
    <location>
        <position position="446"/>
    </location>
    <ligand>
        <name>Fe cation</name>
        <dbReference type="ChEBI" id="CHEBI:24875"/>
        <note>catalytic</note>
    </ligand>
</feature>
<dbReference type="Pfam" id="PF03055">
    <property type="entry name" value="RPE65"/>
    <property type="match status" value="1"/>
</dbReference>
<organism evidence="7 8">
    <name type="scientific">Actinomadura verrucosospora</name>
    <dbReference type="NCBI Taxonomy" id="46165"/>
    <lineage>
        <taxon>Bacteria</taxon>
        <taxon>Bacillati</taxon>
        <taxon>Actinomycetota</taxon>
        <taxon>Actinomycetes</taxon>
        <taxon>Streptosporangiales</taxon>
        <taxon>Thermomonosporaceae</taxon>
        <taxon>Actinomadura</taxon>
    </lineage>
</organism>
<evidence type="ECO:0000313" key="8">
    <source>
        <dbReference type="Proteomes" id="UP000501240"/>
    </source>
</evidence>
<sequence length="453" mass="48624">MSVEATSRPAQQTATWLQGHLAPVEDEMDATCLEVTGALPPELAGRYFRNGPNPLPGRPSGHWFTGPGMIHGVRLRGGRAEWYRNRWVRTRSFTDPGARYAGADGTLDLTAVPANTHVVPHGGRILALVENGLPYEVTPGLGTAGPCDFGGTLTTAMTAHPKQDPVTGELLFFGYGVLPPYLTYHRLAADGSRIVESAEIAAPGPTMMHDFAITENHVVWLDLPVVFDLETALAGAGMPFRWDESYGARLGVMRRDAAGEVRWFDIDPCYVFHVGNAHEDAAGRIVLDGVRYRSGEFAGLWTRIGGAASPSHAAARSGSSSLYRWTLDPATGRAAEEAIDDRSVEFPTHDDARTGREHRFLYTVAGNAVVKYDLRDGSSSVREFEDGASVGEAVFVPAEGARGEDEGWLLSIVSGPSGAELAVLDAADLSRAAGVRLPRRVPAGFHGSWIPDA</sequence>
<keyword evidence="2 5" id="KW-0479">Metal-binding</keyword>
<proteinExistence type="inferred from homology"/>
<feature type="binding site" evidence="5">
    <location>
        <position position="273"/>
    </location>
    <ligand>
        <name>Fe cation</name>
        <dbReference type="ChEBI" id="CHEBI:24875"/>
        <note>catalytic</note>
    </ligand>
</feature>
<dbReference type="InterPro" id="IPR004294">
    <property type="entry name" value="Carotenoid_Oase"/>
</dbReference>
<keyword evidence="6 7" id="KW-0223">Dioxygenase</keyword>
<comment type="similarity">
    <text evidence="1 6">Belongs to the carotenoid oxygenase family.</text>
</comment>
<comment type="cofactor">
    <cofactor evidence="5 6">
        <name>Fe(2+)</name>
        <dbReference type="ChEBI" id="CHEBI:29033"/>
    </cofactor>
    <text evidence="5 6">Binds 1 Fe(2+) ion per subunit.</text>
</comment>
<dbReference type="AlphaFoldDB" id="A0A7D4A0P9"/>
<keyword evidence="3 6" id="KW-0560">Oxidoreductase</keyword>
<keyword evidence="4 5" id="KW-0408">Iron</keyword>
<feature type="binding site" evidence="5">
    <location>
        <position position="209"/>
    </location>
    <ligand>
        <name>Fe cation</name>
        <dbReference type="ChEBI" id="CHEBI:24875"/>
        <note>catalytic</note>
    </ligand>
</feature>
<evidence type="ECO:0000313" key="7">
    <source>
        <dbReference type="EMBL" id="QKG25406.1"/>
    </source>
</evidence>
<accession>A0A7D4A0P9</accession>
<gene>
    <name evidence="7" type="ORF">ACTIVE_7058</name>
</gene>
<keyword evidence="8" id="KW-1185">Reference proteome</keyword>
<dbReference type="GO" id="GO:0046872">
    <property type="term" value="F:metal ion binding"/>
    <property type="evidence" value="ECO:0007669"/>
    <property type="project" value="UniProtKB-KW"/>
</dbReference>
<evidence type="ECO:0000256" key="2">
    <source>
        <dbReference type="ARBA" id="ARBA00022723"/>
    </source>
</evidence>
<dbReference type="GO" id="GO:0016121">
    <property type="term" value="P:carotene catabolic process"/>
    <property type="evidence" value="ECO:0007669"/>
    <property type="project" value="TreeGrafter"/>
</dbReference>